<dbReference type="GO" id="GO:0005516">
    <property type="term" value="F:calmodulin binding"/>
    <property type="evidence" value="ECO:0007669"/>
    <property type="project" value="TreeGrafter"/>
</dbReference>
<evidence type="ECO:0000256" key="1">
    <source>
        <dbReference type="SAM" id="Coils"/>
    </source>
</evidence>
<dbReference type="InterPro" id="IPR008936">
    <property type="entry name" value="Rho_GTPase_activation_prot"/>
</dbReference>
<feature type="domain" description="Ras-GAP" evidence="2">
    <location>
        <begin position="799"/>
        <end position="1021"/>
    </location>
</feature>
<reference evidence="5" key="1">
    <citation type="submission" date="2022-11" db="UniProtKB">
        <authorList>
            <consortium name="WormBaseParasite"/>
        </authorList>
    </citation>
    <scope>IDENTIFICATION</scope>
</reference>
<dbReference type="SUPFAM" id="SSF48350">
    <property type="entry name" value="GTPase activation domain, GAP"/>
    <property type="match status" value="1"/>
</dbReference>
<dbReference type="InterPro" id="IPR000593">
    <property type="entry name" value="RasGAP_C"/>
</dbReference>
<dbReference type="GO" id="GO:0005938">
    <property type="term" value="C:cell cortex"/>
    <property type="evidence" value="ECO:0007669"/>
    <property type="project" value="TreeGrafter"/>
</dbReference>
<evidence type="ECO:0000313" key="4">
    <source>
        <dbReference type="Proteomes" id="UP000887540"/>
    </source>
</evidence>
<dbReference type="Pfam" id="PF00307">
    <property type="entry name" value="CH"/>
    <property type="match status" value="1"/>
</dbReference>
<dbReference type="SUPFAM" id="SSF143885">
    <property type="entry name" value="RGC domain-like"/>
    <property type="match status" value="1"/>
</dbReference>
<dbReference type="GO" id="GO:0005096">
    <property type="term" value="F:GTPase activator activity"/>
    <property type="evidence" value="ECO:0007669"/>
    <property type="project" value="TreeGrafter"/>
</dbReference>
<dbReference type="PROSITE" id="PS50021">
    <property type="entry name" value="CH"/>
    <property type="match status" value="1"/>
</dbReference>
<evidence type="ECO:0000313" key="5">
    <source>
        <dbReference type="WBParaSite" id="ACRNAN_scaffold1316.g7169.t1"/>
    </source>
</evidence>
<dbReference type="InterPro" id="IPR001715">
    <property type="entry name" value="CH_dom"/>
</dbReference>
<feature type="domain" description="Calponin-homology (CH)" evidence="3">
    <location>
        <begin position="32"/>
        <end position="144"/>
    </location>
</feature>
<keyword evidence="1" id="KW-0175">Coiled coil</keyword>
<sequence length="1415" mass="165304">MENDIDSVGIGKQFTSDELDEKRQNRTAYEYLCRLHEVRNWLSECLAETSIPPPIELEENFRNGVLLARLSHYFAPETVPIEKIFDVEQAKQLQYRHSDNIVAWRRAMIHVRLPEIIIPETVDVYEGRNVRTVFCLYALAIHLFRLRKAPPIRNQTGNVLFSDPEISRIRDRLKDSHNIPSFHEVGGILTDKPPSDDELHKLVIDDVNSAVTLEDADKLIEALTHANAHFHYVEKSLSRQYLVELSDRKLKEQVPLDSIQIQEAINTVNEKEAIFKLNRYLSSDPNLEDLSRILLNIGGEDVIEAALPLYDRILREKYTEKGTDLTLHEIKHAVAGCNACVQVKLSLEHGTMDELFTALCHPALELLDRLNDNHKPLYYSKLTKEAGEKSTSSVESGLVVLFEKIKEVVRGISEMSPEQIEVDNAVRACKQNDKDSFVKAIKNLKLDDVDEKNLDFYFKKLSSLDTESRPRNKSEVQELIRISNEQLETVRKIANDVLKLNLAIIHEQENQVRELLKESTWHEQGIVKEPVLYWYYPTLNKELRQKQHSYGKDGENQIDSIKHEFELGEIYVNENSDEISVKRPEKVTEWVLTSEDIKLLLQMENLKFDEHYQQSEDLIRKGQLTVREFLKRKFEIAERRRKEEAARVIQGSFRKYRSRNVLEELHRSSKPSLDCVRKFVEMLRQSDFDYEEEITIEKTKSKITHLINANQKLDGDLHELDKKIGLLIKNRISLQEVVDHSDKMVEERDAFEKRPPSIRKKEKNTLKLYEMLFFHLQMEPQYLANLYECDTPVLELFSNAVFPLFHFASEKREEFLLMRLFSELLQRYIKELETPDAFLADGEKTNQLVTIFSHMFRTFPSHAIVSIALKDDFIAFQKEEPTREHFNLNPAEMYENRHDGKSPKSIDEALNDPEIIKVLESSKSFLAEWSERFAQKIISAITLPRNARYLTKCCAIELNRHFRNLQPSEVNRMVGNFLFKTYMAYPMTESKIIRRETGAPLTEPQKKKLNTITKMIEFAIGGKGYGNETYYLESLNDVLMKINHQFINFVGKYISVKESLDSIYGMNQYTAYIKVSKPILHISVRNVKNIHEYLLKYKAKVVPDINSRIRELIDTARLKEDINTENVVLHLHPLPTTNYEAPHEGNELFVETKKYVVDLLLCGCPGNHITELLEHHTSEREEQAHHFLQANNPDKLPNLLAKKREVWENLKKLEELGLVSAQDHYQDVVTAIAHDINMQDKHRLQRREQLESLQETMNQLEARRKEYNEQLEKYREYLEHCLDNLTITSRKPSIRTQNGGKAEKTLMKRATHVNRKNVKISGEKLLRKDLVVKDEKTNPKEINKLSLEISQVPDKIGVFEIWIRRPKHDTISAFLNFQDLLQAEHEGLPEYVFENDVRFHPTNFRNYLNKKFHMK</sequence>
<dbReference type="InterPro" id="IPR036872">
    <property type="entry name" value="CH_dom_sf"/>
</dbReference>
<evidence type="ECO:0000259" key="2">
    <source>
        <dbReference type="PROSITE" id="PS50018"/>
    </source>
</evidence>
<dbReference type="Pfam" id="PF00616">
    <property type="entry name" value="RasGAP"/>
    <property type="match status" value="1"/>
</dbReference>
<dbReference type="InterPro" id="IPR001936">
    <property type="entry name" value="RasGAP_dom"/>
</dbReference>
<feature type="coiled-coil region" evidence="1">
    <location>
        <begin position="1243"/>
        <end position="1284"/>
    </location>
</feature>
<dbReference type="Gene3D" id="1.10.506.10">
    <property type="entry name" value="GTPase Activation - p120gap, domain 1"/>
    <property type="match status" value="1"/>
</dbReference>
<dbReference type="PROSITE" id="PS50018">
    <property type="entry name" value="RAS_GTPASE_ACTIV_2"/>
    <property type="match status" value="1"/>
</dbReference>
<dbReference type="SUPFAM" id="SSF47576">
    <property type="entry name" value="Calponin-homology domain, CH-domain"/>
    <property type="match status" value="1"/>
</dbReference>
<dbReference type="GO" id="GO:1903479">
    <property type="term" value="P:mitotic actomyosin contractile ring assembly actin filament organization"/>
    <property type="evidence" value="ECO:0007669"/>
    <property type="project" value="TreeGrafter"/>
</dbReference>
<protein>
    <submittedName>
        <fullName evidence="5">Ras GTPase-activating-like protein IQGAP1</fullName>
    </submittedName>
</protein>
<dbReference type="PANTHER" id="PTHR14149:SF14">
    <property type="entry name" value="CALPONIN-HOMOLOGY (CH) DOMAIN-CONTAINING PROTEIN"/>
    <property type="match status" value="1"/>
</dbReference>
<dbReference type="Proteomes" id="UP000887540">
    <property type="component" value="Unplaced"/>
</dbReference>
<organism evidence="4 5">
    <name type="scientific">Acrobeloides nanus</name>
    <dbReference type="NCBI Taxonomy" id="290746"/>
    <lineage>
        <taxon>Eukaryota</taxon>
        <taxon>Metazoa</taxon>
        <taxon>Ecdysozoa</taxon>
        <taxon>Nematoda</taxon>
        <taxon>Chromadorea</taxon>
        <taxon>Rhabditida</taxon>
        <taxon>Tylenchina</taxon>
        <taxon>Cephalobomorpha</taxon>
        <taxon>Cephaloboidea</taxon>
        <taxon>Cephalobidae</taxon>
        <taxon>Acrobeloides</taxon>
    </lineage>
</organism>
<dbReference type="PROSITE" id="PS50096">
    <property type="entry name" value="IQ"/>
    <property type="match status" value="1"/>
</dbReference>
<dbReference type="Pfam" id="PF03836">
    <property type="entry name" value="RasGAP_C"/>
    <property type="match status" value="1"/>
</dbReference>
<dbReference type="Gene3D" id="1.10.418.10">
    <property type="entry name" value="Calponin-like domain"/>
    <property type="match status" value="1"/>
</dbReference>
<accession>A0A914CRZ5</accession>
<proteinExistence type="predicted"/>
<dbReference type="GO" id="GO:0051015">
    <property type="term" value="F:actin filament binding"/>
    <property type="evidence" value="ECO:0007669"/>
    <property type="project" value="TreeGrafter"/>
</dbReference>
<dbReference type="PANTHER" id="PTHR14149">
    <property type="entry name" value="RAS GTPASE-ACTIVATING PROTEIN WITH IQ MOTIF"/>
    <property type="match status" value="1"/>
</dbReference>
<dbReference type="WBParaSite" id="ACRNAN_scaffold1316.g7169.t1">
    <property type="protein sequence ID" value="ACRNAN_scaffold1316.g7169.t1"/>
    <property type="gene ID" value="ACRNAN_scaffold1316.g7169"/>
</dbReference>
<evidence type="ECO:0000259" key="3">
    <source>
        <dbReference type="PROSITE" id="PS50021"/>
    </source>
</evidence>
<name>A0A914CRZ5_9BILA</name>
<keyword evidence="4" id="KW-1185">Reference proteome</keyword>